<evidence type="ECO:0000313" key="2">
    <source>
        <dbReference type="EMBL" id="JAP80233.1"/>
    </source>
</evidence>
<name>A0A131YLQ6_RHIAP</name>
<organism evidence="2">
    <name type="scientific">Rhipicephalus appendiculatus</name>
    <name type="common">Brown ear tick</name>
    <dbReference type="NCBI Taxonomy" id="34631"/>
    <lineage>
        <taxon>Eukaryota</taxon>
        <taxon>Metazoa</taxon>
        <taxon>Ecdysozoa</taxon>
        <taxon>Arthropoda</taxon>
        <taxon>Chelicerata</taxon>
        <taxon>Arachnida</taxon>
        <taxon>Acari</taxon>
        <taxon>Parasitiformes</taxon>
        <taxon>Ixodida</taxon>
        <taxon>Ixodoidea</taxon>
        <taxon>Ixodidae</taxon>
        <taxon>Rhipicephalinae</taxon>
        <taxon>Rhipicephalus</taxon>
        <taxon>Rhipicephalus</taxon>
    </lineage>
</organism>
<evidence type="ECO:0000256" key="1">
    <source>
        <dbReference type="SAM" id="MobiDB-lite"/>
    </source>
</evidence>
<protein>
    <recommendedName>
        <fullName evidence="3">Protein FAM204A</fullName>
    </recommendedName>
</protein>
<evidence type="ECO:0008006" key="3">
    <source>
        <dbReference type="Google" id="ProtNLM"/>
    </source>
</evidence>
<dbReference type="PANTHER" id="PTHR14386">
    <property type="entry name" value="PROTEIN FAM204A"/>
    <property type="match status" value="1"/>
</dbReference>
<dbReference type="PANTHER" id="PTHR14386:SF2">
    <property type="entry name" value="PROTEIN FAM204A"/>
    <property type="match status" value="1"/>
</dbReference>
<proteinExistence type="predicted"/>
<dbReference type="EMBL" id="GEDV01008324">
    <property type="protein sequence ID" value="JAP80233.1"/>
    <property type="molecule type" value="Transcribed_RNA"/>
</dbReference>
<reference evidence="2" key="1">
    <citation type="journal article" date="2016" name="Ticks Tick Borne Dis.">
        <title>De novo assembly and annotation of the salivary gland transcriptome of Rhipicephalus appendiculatus male and female ticks during blood feeding.</title>
        <authorList>
            <person name="de Castro M.H."/>
            <person name="de Klerk D."/>
            <person name="Pienaar R."/>
            <person name="Latif A.A."/>
            <person name="Rees D.J."/>
            <person name="Mans B.J."/>
        </authorList>
    </citation>
    <scope>NUCLEOTIDE SEQUENCE</scope>
    <source>
        <tissue evidence="2">Salivary glands</tissue>
    </source>
</reference>
<sequence length="201" mass="22816">MSSTDEELDLSEIDVFATRKRKAEPKSRVLACATADTLGTTVVRMEEKLAIASLEASSLRQRNKRSRSEQRRMARMKRRQQQASTTEGSTSEDQQKWQEVRPFLTVNDHLEGPVPHGSCGPKTELESLVEAAIADGDFEKAEMLSDHLANRQFAVKIADAFAAKRCAEEQEAKSRRDYVKRQAKLPWGFEAKERWQMKGNM</sequence>
<accession>A0A131YLQ6</accession>
<dbReference type="InterPro" id="IPR037690">
    <property type="entry name" value="FAM204A"/>
</dbReference>
<feature type="region of interest" description="Disordered" evidence="1">
    <location>
        <begin position="57"/>
        <end position="96"/>
    </location>
</feature>
<dbReference type="AlphaFoldDB" id="A0A131YLQ6"/>